<dbReference type="PANTHER" id="PTHR43162">
    <property type="match status" value="1"/>
</dbReference>
<dbReference type="EMBL" id="SPAZ01000092">
    <property type="protein sequence ID" value="TQE36382.1"/>
    <property type="molecule type" value="Genomic_DNA"/>
</dbReference>
<feature type="domain" description="NAD(P)-binding" evidence="1">
    <location>
        <begin position="8"/>
        <end position="179"/>
    </location>
</feature>
<evidence type="ECO:0000313" key="3">
    <source>
        <dbReference type="Proteomes" id="UP000318720"/>
    </source>
</evidence>
<dbReference type="Gene3D" id="3.40.50.720">
    <property type="entry name" value="NAD(P)-binding Rossmann-like Domain"/>
    <property type="match status" value="1"/>
</dbReference>
<protein>
    <submittedName>
        <fullName evidence="2">NAD-dependent epimerase/dehydratase family protein</fullName>
    </submittedName>
</protein>
<dbReference type="Proteomes" id="UP000318720">
    <property type="component" value="Unassembled WGS sequence"/>
</dbReference>
<evidence type="ECO:0000313" key="2">
    <source>
        <dbReference type="EMBL" id="TQE36382.1"/>
    </source>
</evidence>
<dbReference type="SUPFAM" id="SSF51735">
    <property type="entry name" value="NAD(P)-binding Rossmann-fold domains"/>
    <property type="match status" value="1"/>
</dbReference>
<dbReference type="InterPro" id="IPR036291">
    <property type="entry name" value="NAD(P)-bd_dom_sf"/>
</dbReference>
<dbReference type="PANTHER" id="PTHR43162:SF1">
    <property type="entry name" value="PRESTALK A DIFFERENTIATION PROTEIN A"/>
    <property type="match status" value="1"/>
</dbReference>
<sequence>MTVILVTGATGNVGRHVVDLLLAEGATPRALTRDPTAGRLPDKAEVIGGDLLRPESVAAALDGVATVFLNLSAVGETTEEFLALARQQGVRRVVMLSSSSVQDGMAEQPSMLAQWHKASEDLVKASGLEWTILRPGEFDTNALWTWGEQLRATGTVRGAYGMAATAPIHERDIAAVAVRGLLTDDHVGERYVLTGPESLTQYDKVRIIGEAVGLPFRFEEVSPEVAREDYLARGMQAQAVDSMQDHFGAAIDGILRRLAQSVGRAAPITSTVTEVTGRPALTFAQWAAENASAFRG</sequence>
<name>A0AAE9B1T8_9ACTN</name>
<comment type="caution">
    <text evidence="2">The sequence shown here is derived from an EMBL/GenBank/DDBJ whole genome shotgun (WGS) entry which is preliminary data.</text>
</comment>
<dbReference type="InterPro" id="IPR051604">
    <property type="entry name" value="Ergot_Alk_Oxidoreductase"/>
</dbReference>
<gene>
    <name evidence="2" type="ORF">Sipo8835_10425</name>
</gene>
<dbReference type="AlphaFoldDB" id="A0AAE9B1T8"/>
<organism evidence="2 3">
    <name type="scientific">Streptomyces ipomoeae</name>
    <dbReference type="NCBI Taxonomy" id="103232"/>
    <lineage>
        <taxon>Bacteria</taxon>
        <taxon>Bacillati</taxon>
        <taxon>Actinomycetota</taxon>
        <taxon>Actinomycetes</taxon>
        <taxon>Kitasatosporales</taxon>
        <taxon>Streptomycetaceae</taxon>
        <taxon>Streptomyces</taxon>
    </lineage>
</organism>
<reference evidence="2 3" key="1">
    <citation type="submission" date="2019-03" db="EMBL/GenBank/DDBJ databases">
        <title>Comparative genomic analyses of the sweetpotato soil rot pathogen, Streptomyces ipomoeae.</title>
        <authorList>
            <person name="Ruschel Soares N."/>
            <person name="Badger J.H."/>
            <person name="Huguet-Tapia J.C."/>
            <person name="Clark C.A."/>
            <person name="Pettis G.S."/>
        </authorList>
    </citation>
    <scope>NUCLEOTIDE SEQUENCE [LARGE SCALE GENOMIC DNA]</scope>
    <source>
        <strain evidence="2 3">88-35</strain>
    </source>
</reference>
<evidence type="ECO:0000259" key="1">
    <source>
        <dbReference type="Pfam" id="PF13460"/>
    </source>
</evidence>
<proteinExistence type="predicted"/>
<accession>A0AAE9B1T8</accession>
<dbReference type="InterPro" id="IPR016040">
    <property type="entry name" value="NAD(P)-bd_dom"/>
</dbReference>
<dbReference type="Pfam" id="PF13460">
    <property type="entry name" value="NAD_binding_10"/>
    <property type="match status" value="1"/>
</dbReference>